<reference evidence="3" key="1">
    <citation type="submission" date="2023-06" db="EMBL/GenBank/DDBJ databases">
        <authorList>
            <person name="Kurt Z."/>
        </authorList>
    </citation>
    <scope>NUCLEOTIDE SEQUENCE</scope>
</reference>
<dbReference type="EMBL" id="CAXDID020000212">
    <property type="protein sequence ID" value="CAL6056968.1"/>
    <property type="molecule type" value="Genomic_DNA"/>
</dbReference>
<evidence type="ECO:0000256" key="2">
    <source>
        <dbReference type="SAM" id="MobiDB-lite"/>
    </source>
</evidence>
<feature type="compositionally biased region" description="Polar residues" evidence="2">
    <location>
        <begin position="1"/>
        <end position="11"/>
    </location>
</feature>
<dbReference type="EMBL" id="CATOUU010001182">
    <property type="protein sequence ID" value="CAI9977978.1"/>
    <property type="molecule type" value="Genomic_DNA"/>
</dbReference>
<dbReference type="Proteomes" id="UP001642409">
    <property type="component" value="Unassembled WGS sequence"/>
</dbReference>
<organism evidence="3">
    <name type="scientific">Hexamita inflata</name>
    <dbReference type="NCBI Taxonomy" id="28002"/>
    <lineage>
        <taxon>Eukaryota</taxon>
        <taxon>Metamonada</taxon>
        <taxon>Diplomonadida</taxon>
        <taxon>Hexamitidae</taxon>
        <taxon>Hexamitinae</taxon>
        <taxon>Hexamita</taxon>
    </lineage>
</organism>
<comment type="caution">
    <text evidence="3">The sequence shown here is derived from an EMBL/GenBank/DDBJ whole genome shotgun (WGS) entry which is preliminary data.</text>
</comment>
<evidence type="ECO:0000313" key="3">
    <source>
        <dbReference type="EMBL" id="CAI9977978.1"/>
    </source>
</evidence>
<evidence type="ECO:0000313" key="5">
    <source>
        <dbReference type="Proteomes" id="UP001642409"/>
    </source>
</evidence>
<gene>
    <name evidence="4" type="ORF">HINF_LOCUS47280</name>
    <name evidence="3" type="ORF">HINF_LOCUS65623</name>
</gene>
<dbReference type="AlphaFoldDB" id="A0AA86RNC6"/>
<evidence type="ECO:0000256" key="1">
    <source>
        <dbReference type="SAM" id="Coils"/>
    </source>
</evidence>
<feature type="compositionally biased region" description="Polar residues" evidence="2">
    <location>
        <begin position="40"/>
        <end position="62"/>
    </location>
</feature>
<proteinExistence type="predicted"/>
<feature type="compositionally biased region" description="Polar residues" evidence="2">
    <location>
        <begin position="70"/>
        <end position="82"/>
    </location>
</feature>
<feature type="compositionally biased region" description="Low complexity" evidence="2">
    <location>
        <begin position="83"/>
        <end position="94"/>
    </location>
</feature>
<sequence length="832" mass="98490">MSQNSDPQESESQSSLSIVFDSSSDQSHTFENIRPESDTNLHQNDLITFETQKTGPNSTDVDINNKKSEINLSSIGQPEQTIDSSSSSINIFDSSSEENGQEEIDDQNQLIQVKQKEKNGQTPQQITDKEILEKNCRDDEQYVENIYQKAQNYLKLIEEGKDGVEMQKLQQALKDLQECDRYFGKQPFYKNQHDQIVNQVKIMLLKEENALNTLQMQNVDQFYKKLTLLNQFILLDIQISVQFDQLVKKFHNSILMVVNTIYTQINTSRVEQTICYLDLYFITLNKLQNITIVQQQINSVIHTLLNKLENYFCLCEQQLFQDYIKSDFVQIEQFVADSQCILKVLIQLTNISGNQQQIQTLKDQSNFIIRKWVNTDGEQLTQFKQKITEEQSLYELNNISLKLFILKQIDCFRDQQKYHYTYDKCNKNIQQLTNNYTEQLNVQLNQQQFDQVQFYINMLNKDSSMIQFISTNIQKAFEQIVSDNLRFINEKINALKHFFNKEYLIAILAQLQSIYSIQFIKTANGQFILNFQECATYINRYISEIYNIILQFTKFEQIQQLIQQFSYFHLVQQMQNIQNIQETMCSYKILLNNQKFNQLYQTLDTQMLQITQQIEQQLKQSLIVIKQVKLESLKEAGILHQIQQLKDASQLDIKYQQVYTKSIEILKQELSNQIQILENECIFDELEFNELETNIQQLPQEISLELYDQLLKIKQQIQQQLQNYTSQMIYGQDIKQLVLNFVENTNNKQYLISLKIQQAIKEFVDSTFKYCRDCINSKQFSKLFSVLSDIWDDLLKYQNQLLYLNNKWKLLRPKLREVCNDNVVKFQCDIYF</sequence>
<keyword evidence="1" id="KW-0175">Coiled coil</keyword>
<feature type="coiled-coil region" evidence="1">
    <location>
        <begin position="660"/>
        <end position="727"/>
    </location>
</feature>
<reference evidence="4 5" key="2">
    <citation type="submission" date="2024-07" db="EMBL/GenBank/DDBJ databases">
        <authorList>
            <person name="Akdeniz Z."/>
        </authorList>
    </citation>
    <scope>NUCLEOTIDE SEQUENCE [LARGE SCALE GENOMIC DNA]</scope>
</reference>
<name>A0AA86RNC6_9EUKA</name>
<evidence type="ECO:0000313" key="4">
    <source>
        <dbReference type="EMBL" id="CAL6056968.1"/>
    </source>
</evidence>
<feature type="compositionally biased region" description="Low complexity" evidence="2">
    <location>
        <begin position="12"/>
        <end position="27"/>
    </location>
</feature>
<keyword evidence="5" id="KW-1185">Reference proteome</keyword>
<accession>A0AA86RNC6</accession>
<protein>
    <submittedName>
        <fullName evidence="4">Hypothetical_protein</fullName>
    </submittedName>
</protein>
<feature type="region of interest" description="Disordered" evidence="2">
    <location>
        <begin position="1"/>
        <end position="102"/>
    </location>
</feature>